<evidence type="ECO:0000313" key="2">
    <source>
        <dbReference type="EMBL" id="KAG2271610.1"/>
    </source>
</evidence>
<evidence type="ECO:0000256" key="1">
    <source>
        <dbReference type="SAM" id="MobiDB-lite"/>
    </source>
</evidence>
<evidence type="ECO:0000313" key="3">
    <source>
        <dbReference type="Proteomes" id="UP000886595"/>
    </source>
</evidence>
<comment type="caution">
    <text evidence="2">The sequence shown here is derived from an EMBL/GenBank/DDBJ whole genome shotgun (WGS) entry which is preliminary data.</text>
</comment>
<dbReference type="OrthoDB" id="1109996at2759"/>
<dbReference type="Proteomes" id="UP000886595">
    <property type="component" value="Unassembled WGS sequence"/>
</dbReference>
<feature type="region of interest" description="Disordered" evidence="1">
    <location>
        <begin position="1"/>
        <end position="25"/>
    </location>
</feature>
<dbReference type="AlphaFoldDB" id="A0A8X7QJR0"/>
<accession>A0A8X7QJR0</accession>
<proteinExistence type="predicted"/>
<keyword evidence="3" id="KW-1185">Reference proteome</keyword>
<feature type="compositionally biased region" description="Polar residues" evidence="1">
    <location>
        <begin position="1"/>
        <end position="13"/>
    </location>
</feature>
<organism evidence="2 3">
    <name type="scientific">Brassica carinata</name>
    <name type="common">Ethiopian mustard</name>
    <name type="synonym">Abyssinian cabbage</name>
    <dbReference type="NCBI Taxonomy" id="52824"/>
    <lineage>
        <taxon>Eukaryota</taxon>
        <taxon>Viridiplantae</taxon>
        <taxon>Streptophyta</taxon>
        <taxon>Embryophyta</taxon>
        <taxon>Tracheophyta</taxon>
        <taxon>Spermatophyta</taxon>
        <taxon>Magnoliopsida</taxon>
        <taxon>eudicotyledons</taxon>
        <taxon>Gunneridae</taxon>
        <taxon>Pentapetalae</taxon>
        <taxon>rosids</taxon>
        <taxon>malvids</taxon>
        <taxon>Brassicales</taxon>
        <taxon>Brassicaceae</taxon>
        <taxon>Brassiceae</taxon>
        <taxon>Brassica</taxon>
    </lineage>
</organism>
<reference evidence="2 3" key="1">
    <citation type="submission" date="2020-02" db="EMBL/GenBank/DDBJ databases">
        <authorList>
            <person name="Ma Q."/>
            <person name="Huang Y."/>
            <person name="Song X."/>
            <person name="Pei D."/>
        </authorList>
    </citation>
    <scope>NUCLEOTIDE SEQUENCE [LARGE SCALE GENOMIC DNA]</scope>
    <source>
        <strain evidence="2">Sxm20200214</strain>
        <tissue evidence="2">Leaf</tissue>
    </source>
</reference>
<sequence length="97" mass="11358">MHMKTTVSGTTSQEENHEPMSLSLDLLDEKRETARLRNWSYQQEVAKTYNKKVRTRTFQQGDWALRRTEKTTGKLTLGWEGPYKIIEVWGAVSGRQR</sequence>
<protein>
    <submittedName>
        <fullName evidence="2">Uncharacterized protein</fullName>
    </submittedName>
</protein>
<dbReference type="EMBL" id="JAAMPC010000013">
    <property type="protein sequence ID" value="KAG2271610.1"/>
    <property type="molecule type" value="Genomic_DNA"/>
</dbReference>
<gene>
    <name evidence="2" type="ORF">Bca52824_066165</name>
</gene>
<name>A0A8X7QJR0_BRACI</name>